<feature type="domain" description="HTH asnC-type" evidence="6">
    <location>
        <begin position="38"/>
        <end position="78"/>
    </location>
</feature>
<feature type="domain" description="Transcriptional regulatory protein PF0864-like C-terminal" evidence="7">
    <location>
        <begin position="114"/>
        <end position="173"/>
    </location>
</feature>
<dbReference type="Gene3D" id="1.10.10.10">
    <property type="entry name" value="Winged helix-like DNA-binding domain superfamily/Winged helix DNA-binding domain"/>
    <property type="match status" value="2"/>
</dbReference>
<dbReference type="InterPro" id="IPR036388">
    <property type="entry name" value="WH-like_DNA-bd_sf"/>
</dbReference>
<dbReference type="EMBL" id="BNEK01000005">
    <property type="protein sequence ID" value="GHJ33415.1"/>
    <property type="molecule type" value="Genomic_DNA"/>
</dbReference>
<evidence type="ECO:0000313" key="8">
    <source>
        <dbReference type="EMBL" id="GHJ33415.1"/>
    </source>
</evidence>
<keyword evidence="3" id="KW-0804">Transcription</keyword>
<evidence type="ECO:0000259" key="5">
    <source>
        <dbReference type="Pfam" id="PF09339"/>
    </source>
</evidence>
<dbReference type="Pfam" id="PF13404">
    <property type="entry name" value="HTH_AsnC-type"/>
    <property type="match status" value="1"/>
</dbReference>
<proteinExistence type="predicted"/>
<name>A0ABQ3UCS8_STRHY</name>
<keyword evidence="2" id="KW-0238">DNA-binding</keyword>
<dbReference type="InterPro" id="IPR019887">
    <property type="entry name" value="Tscrpt_reg_AsnC/Lrp_C"/>
</dbReference>
<dbReference type="PANTHER" id="PTHR30154:SF34">
    <property type="entry name" value="TRANSCRIPTIONAL REGULATOR AZLB"/>
    <property type="match status" value="1"/>
</dbReference>
<keyword evidence="9" id="KW-1185">Reference proteome</keyword>
<dbReference type="Proteomes" id="UP001054854">
    <property type="component" value="Unassembled WGS sequence"/>
</dbReference>
<evidence type="ECO:0000313" key="9">
    <source>
        <dbReference type="Proteomes" id="UP001054854"/>
    </source>
</evidence>
<evidence type="ECO:0000256" key="1">
    <source>
        <dbReference type="ARBA" id="ARBA00023015"/>
    </source>
</evidence>
<feature type="domain" description="Transcription regulator AsnC/Lrp ligand binding" evidence="4">
    <location>
        <begin position="276"/>
        <end position="345"/>
    </location>
</feature>
<dbReference type="InterPro" id="IPR011008">
    <property type="entry name" value="Dimeric_a/b-barrel"/>
</dbReference>
<dbReference type="PANTHER" id="PTHR30154">
    <property type="entry name" value="LEUCINE-RESPONSIVE REGULATORY PROTEIN"/>
    <property type="match status" value="1"/>
</dbReference>
<evidence type="ECO:0000256" key="2">
    <source>
        <dbReference type="ARBA" id="ARBA00023125"/>
    </source>
</evidence>
<dbReference type="InterPro" id="IPR000485">
    <property type="entry name" value="AsnC-type_HTH_dom"/>
</dbReference>
<dbReference type="InterPro" id="IPR019888">
    <property type="entry name" value="Tscrpt_reg_AsnC-like"/>
</dbReference>
<evidence type="ECO:0000259" key="7">
    <source>
        <dbReference type="Pfam" id="PF22482"/>
    </source>
</evidence>
<dbReference type="Pfam" id="PF09339">
    <property type="entry name" value="HTH_IclR"/>
    <property type="match status" value="1"/>
</dbReference>
<comment type="caution">
    <text evidence="8">The sequence shown here is derived from an EMBL/GenBank/DDBJ whole genome shotgun (WGS) entry which is preliminary data.</text>
</comment>
<dbReference type="InterPro" id="IPR005471">
    <property type="entry name" value="Tscrpt_reg_IclR_N"/>
</dbReference>
<reference evidence="8" key="1">
    <citation type="submission" date="2024-05" db="EMBL/GenBank/DDBJ databases">
        <title>Whole genome shotgun sequence of Streptomyces hygroscopicus NBRC 113678.</title>
        <authorList>
            <person name="Komaki H."/>
            <person name="Tamura T."/>
        </authorList>
    </citation>
    <scope>NUCLEOTIDE SEQUENCE</scope>
    <source>
        <strain evidence="8">N11-34</strain>
    </source>
</reference>
<organism evidence="8 9">
    <name type="scientific">Streptomyces hygroscopicus</name>
    <dbReference type="NCBI Taxonomy" id="1912"/>
    <lineage>
        <taxon>Bacteria</taxon>
        <taxon>Bacillati</taxon>
        <taxon>Actinomycetota</taxon>
        <taxon>Actinomycetes</taxon>
        <taxon>Kitasatosporales</taxon>
        <taxon>Streptomycetaceae</taxon>
        <taxon>Streptomyces</taxon>
        <taxon>Streptomyces violaceusniger group</taxon>
    </lineage>
</organism>
<dbReference type="SUPFAM" id="SSF54909">
    <property type="entry name" value="Dimeric alpha+beta barrel"/>
    <property type="match status" value="2"/>
</dbReference>
<dbReference type="Gene3D" id="3.30.70.920">
    <property type="match status" value="2"/>
</dbReference>
<accession>A0ABQ3UCS8</accession>
<dbReference type="Pfam" id="PF22482">
    <property type="entry name" value="AsnC_trans_reg_3"/>
    <property type="match status" value="1"/>
</dbReference>
<dbReference type="InterPro" id="IPR036390">
    <property type="entry name" value="WH_DNA-bd_sf"/>
</dbReference>
<evidence type="ECO:0000259" key="4">
    <source>
        <dbReference type="Pfam" id="PF01037"/>
    </source>
</evidence>
<dbReference type="SUPFAM" id="SSF46785">
    <property type="entry name" value="Winged helix' DNA-binding domain"/>
    <property type="match status" value="2"/>
</dbReference>
<dbReference type="SMART" id="SM00344">
    <property type="entry name" value="HTH_ASNC"/>
    <property type="match status" value="2"/>
</dbReference>
<keyword evidence="1" id="KW-0805">Transcription regulation</keyword>
<dbReference type="InterPro" id="IPR054609">
    <property type="entry name" value="PF0864-like_C"/>
</dbReference>
<dbReference type="Pfam" id="PF01037">
    <property type="entry name" value="AsnC_trans_reg"/>
    <property type="match status" value="1"/>
</dbReference>
<sequence length="364" mass="39583">MKQAKDSLRKIDSRMEHRSHDGFAPLAAGSATATPPVLDDADLDLVAALQVAPRAPLSALAEVLGSSASTVGRRLTRLGEERLLRVIGQVEWPMLSEGNPMHLWVATAPGQAWQVARQLSELPEIPFVATTMGRTDVYCSLHATRRTRARELLTTRIPSVPGVRSAHTELVLRATTKSASWRLRRLDDAQVRALREVADPVVEPTAVTGFGDDELRAVELLRQDGRASAADVARGLGISRSTAYRLTQPLLQRGLVRPRVEIEPALLGHPLEVVIELHAAPGAIQHVADALARHPSARYVSIVAGTSSVIHHGVFRDEDGLAELLTRDLAHFPGITACEVSVVLDVLRRYWIGRADGRLLSGDR</sequence>
<gene>
    <name evidence="8" type="ORF">TPA0910_78480</name>
</gene>
<evidence type="ECO:0000259" key="6">
    <source>
        <dbReference type="Pfam" id="PF13404"/>
    </source>
</evidence>
<feature type="domain" description="HTH iclR-type" evidence="5">
    <location>
        <begin position="219"/>
        <end position="257"/>
    </location>
</feature>
<evidence type="ECO:0000256" key="3">
    <source>
        <dbReference type="ARBA" id="ARBA00023163"/>
    </source>
</evidence>
<protein>
    <submittedName>
        <fullName evidence="8">AsnC family transcriptional regulator</fullName>
    </submittedName>
</protein>